<dbReference type="SUPFAM" id="SSF52540">
    <property type="entry name" value="P-loop containing nucleoside triphosphate hydrolases"/>
    <property type="match status" value="3"/>
</dbReference>
<gene>
    <name evidence="5" type="ORF">Ctob_001874</name>
</gene>
<evidence type="ECO:0000256" key="2">
    <source>
        <dbReference type="ARBA" id="ARBA00022741"/>
    </source>
</evidence>
<dbReference type="InterPro" id="IPR003593">
    <property type="entry name" value="AAA+_ATPase"/>
</dbReference>
<proteinExistence type="inferred from homology"/>
<comment type="caution">
    <text evidence="5">The sequence shown here is derived from an EMBL/GenBank/DDBJ whole genome shotgun (WGS) entry which is preliminary data.</text>
</comment>
<keyword evidence="2" id="KW-0547">Nucleotide-binding</keyword>
<dbReference type="Proteomes" id="UP000037460">
    <property type="component" value="Unassembled WGS sequence"/>
</dbReference>
<evidence type="ECO:0000313" key="5">
    <source>
        <dbReference type="EMBL" id="KOO23141.1"/>
    </source>
</evidence>
<evidence type="ECO:0000256" key="3">
    <source>
        <dbReference type="ARBA" id="ARBA00022840"/>
    </source>
</evidence>
<feature type="domain" description="AAA+ ATPase" evidence="4">
    <location>
        <begin position="65"/>
        <end position="291"/>
    </location>
</feature>
<dbReference type="Gene3D" id="3.40.50.300">
    <property type="entry name" value="P-loop containing nucleotide triphosphate hydrolases"/>
    <property type="match status" value="4"/>
</dbReference>
<dbReference type="AlphaFoldDB" id="A0A0M0J983"/>
<dbReference type="SMART" id="SM00382">
    <property type="entry name" value="AAA"/>
    <property type="match status" value="2"/>
</dbReference>
<organism evidence="5 6">
    <name type="scientific">Chrysochromulina tobinii</name>
    <dbReference type="NCBI Taxonomy" id="1460289"/>
    <lineage>
        <taxon>Eukaryota</taxon>
        <taxon>Haptista</taxon>
        <taxon>Haptophyta</taxon>
        <taxon>Prymnesiophyceae</taxon>
        <taxon>Prymnesiales</taxon>
        <taxon>Chrysochromulinaceae</taxon>
        <taxon>Chrysochromulina</taxon>
    </lineage>
</organism>
<dbReference type="PANTHER" id="PTHR43392:SF2">
    <property type="entry name" value="AAA-TYPE ATPASE FAMILY PROTEIN _ ANKYRIN REPEAT FAMILY PROTEIN"/>
    <property type="match status" value="1"/>
</dbReference>
<dbReference type="InterPro" id="IPR041627">
    <property type="entry name" value="AAA_lid_6"/>
</dbReference>
<dbReference type="EMBL" id="JWZX01003216">
    <property type="protein sequence ID" value="KOO23141.1"/>
    <property type="molecule type" value="Genomic_DNA"/>
</dbReference>
<evidence type="ECO:0000313" key="6">
    <source>
        <dbReference type="Proteomes" id="UP000037460"/>
    </source>
</evidence>
<name>A0A0M0J983_9EUKA</name>
<feature type="non-terminal residue" evidence="5">
    <location>
        <position position="1"/>
    </location>
</feature>
<dbReference type="Pfam" id="PF17866">
    <property type="entry name" value="AAA_lid_6"/>
    <property type="match status" value="1"/>
</dbReference>
<reference evidence="6" key="1">
    <citation type="journal article" date="2015" name="PLoS Genet.">
        <title>Genome Sequence and Transcriptome Analyses of Chrysochromulina tobin: Metabolic Tools for Enhanced Algal Fitness in the Prominent Order Prymnesiales (Haptophyceae).</title>
        <authorList>
            <person name="Hovde B.T."/>
            <person name="Deodato C.R."/>
            <person name="Hunsperger H.M."/>
            <person name="Ryken S.A."/>
            <person name="Yost W."/>
            <person name="Jha R.K."/>
            <person name="Patterson J."/>
            <person name="Monnat R.J. Jr."/>
            <person name="Barlow S.B."/>
            <person name="Starkenburg S.R."/>
            <person name="Cattolico R.A."/>
        </authorList>
    </citation>
    <scope>NUCLEOTIDE SEQUENCE</scope>
    <source>
        <strain evidence="6">CCMP291</strain>
    </source>
</reference>
<dbReference type="PANTHER" id="PTHR43392">
    <property type="entry name" value="AAA-TYPE ATPASE FAMILY PROTEIN / ANKYRIN REPEAT FAMILY PROTEIN"/>
    <property type="match status" value="1"/>
</dbReference>
<sequence>RRFVHVKAVASSALASGAWEIRAGDPPALAAIKRLVGLDELKRHAQELTDAVALERERGDDPKQKPLSMVLTGNPGTGKSLYAALYAELLGELQLLPQGRVVRVTGAQLQDGGVEGLEKLFEMFDAPGNGTLQVGDTVEARREGTWGHIGRIVHHCTRTDARSPYRDTYDVHFGAQYDVHFGAQVSFALSNGSTITRRDHDFDIGVRRKDLRARDDTGGVLLVDDAHQLEPSDKGAKRVLYQLTEEMDKRGGRLALVLAGYEKPMFEELLPFNNGALGSRIRRRFALSDFSDDELIKLLEFRLGLTKPSYRLSDGRYVRAAARRLGKGRGNVGFANARAIESLVELTAERQTARVLAERRAGAQPDIFRIERADLLGAPPRLLEPETSAPLRALRQMEGLQQVKASVDSLLKLAESNAAREEMELPPIEVSLNRVFVGNPGKTTVAKLYGQILRELGLLSKGEIVLPRDCAPARLCSREIVLPRDCALARLCSREIALSRDCDVVLATPADLIGSALGQSEEKTNALLDKALGCVLVIDEAYGLDPLSSFGGPGGGGGASGDPFKTAVINTLVSRVQGDAGADRCVLLLGYRNEMESMLRRGNPGLARRFQLDKAFIFDDYDDEALLRILLRNVERRGKTIAPETARLVVQQDLARARLRPNFGNAGAVDNSVSSAVLRAEARLEALPAETRASQTELLISDFVIEKPHVTDPSIIFDGLIGCDAIKARLTEYQVVMQAAKAAGRNPIDDLALTFAFQGSPGTGKTTVARRMGMLFEALGVLPSADVVQVSASQLTTGFVGQTGAKTREIFESARGAVLFIDEAYRLYDPLGRSYMQEAIDEIVTLLTEEAYKGKMVVIFAGYQGQMSEMLDKVNPGLKSRVADVIDFPDFTAAAAAELAALQLAAKKLSLPTGALPSALEQWMAPLVDAPSWANGRDVETFVKRVTVECATRGTTTVTTEALDAALVTLLKMKGSAGGAPSRALSSRLPSRAPTPPPLFQTAEPVFFTPPSFDLQKAIREAKMEDGKDDDDGEKEETDLAEALEEAVKALGYDDDDASRAELAELLGAAVEGQASFPEDLSARVARQTGMTAGAVGKALKRQAKPMLMARRKEREELVQAGDDEKLEDFDRDARLLERLRTMGPCPEGFSWFRSGNGWRCGGGKHFVYDDDPILGGL</sequence>
<protein>
    <submittedName>
        <fullName evidence="5">Aaa family</fullName>
    </submittedName>
</protein>
<evidence type="ECO:0000259" key="4">
    <source>
        <dbReference type="SMART" id="SM00382"/>
    </source>
</evidence>
<dbReference type="PRINTS" id="PR00819">
    <property type="entry name" value="CBXCFQXSUPER"/>
</dbReference>
<dbReference type="GO" id="GO:0005524">
    <property type="term" value="F:ATP binding"/>
    <property type="evidence" value="ECO:0007669"/>
    <property type="project" value="UniProtKB-KW"/>
</dbReference>
<dbReference type="GO" id="GO:0016887">
    <property type="term" value="F:ATP hydrolysis activity"/>
    <property type="evidence" value="ECO:0007669"/>
    <property type="project" value="InterPro"/>
</dbReference>
<dbReference type="InterPro" id="IPR027417">
    <property type="entry name" value="P-loop_NTPase"/>
</dbReference>
<keyword evidence="6" id="KW-1185">Reference proteome</keyword>
<dbReference type="InterPro" id="IPR000641">
    <property type="entry name" value="CbxX/CfxQ"/>
</dbReference>
<dbReference type="InterPro" id="IPR050773">
    <property type="entry name" value="CbxX/CfxQ_RuBisCO_ESX"/>
</dbReference>
<dbReference type="CDD" id="cd00009">
    <property type="entry name" value="AAA"/>
    <property type="match status" value="1"/>
</dbReference>
<keyword evidence="3" id="KW-0067">ATP-binding</keyword>
<dbReference type="Gene3D" id="1.10.8.60">
    <property type="match status" value="2"/>
</dbReference>
<evidence type="ECO:0000256" key="1">
    <source>
        <dbReference type="ARBA" id="ARBA00010378"/>
    </source>
</evidence>
<accession>A0A0M0J983</accession>
<feature type="domain" description="AAA+ ATPase" evidence="4">
    <location>
        <begin position="751"/>
        <end position="892"/>
    </location>
</feature>
<dbReference type="InterPro" id="IPR003959">
    <property type="entry name" value="ATPase_AAA_core"/>
</dbReference>
<dbReference type="FunFam" id="3.40.50.300:FF:000216">
    <property type="entry name" value="Type VII secretion ATPase EccA"/>
    <property type="match status" value="1"/>
</dbReference>
<dbReference type="Pfam" id="PF00004">
    <property type="entry name" value="AAA"/>
    <property type="match status" value="1"/>
</dbReference>
<dbReference type="OrthoDB" id="575at2759"/>
<comment type="similarity">
    <text evidence="1">Belongs to the CbxX/CfxQ family.</text>
</comment>